<dbReference type="PIRSF" id="PIRSF000097">
    <property type="entry name" value="AKR"/>
    <property type="match status" value="1"/>
</dbReference>
<dbReference type="PRINTS" id="PR00069">
    <property type="entry name" value="ALDKETRDTASE"/>
</dbReference>
<keyword evidence="3" id="KW-1185">Reference proteome</keyword>
<dbReference type="Proteomes" id="UP001497453">
    <property type="component" value="Chromosome 3"/>
</dbReference>
<dbReference type="InterPro" id="IPR020471">
    <property type="entry name" value="AKR"/>
</dbReference>
<dbReference type="InterPro" id="IPR023210">
    <property type="entry name" value="NADP_OxRdtase_dom"/>
</dbReference>
<sequence>MSRLSFTLNDSNKIPWLAFGTGTALYTKEAKKEVIQAISHGITHLDGAQVYGNEASIGDAIAESGVPRSSLFVTTKLWDVPAGKTVRDTLVESLRKLKVDYVDLFLIHNPQLHPDLKSVWKQLEELKKEGLSKSIGVSNFRIKDLEVILPGAEILPSVNQIEYHPYVFKASKPLIDFLKKHTIVPTSYGGLTPVNRFKGGPLDPVLEKIAKRLGETRGKPVTSGQVLQVWLRQQGVPAITTTSKAERLLEYLDVETIPDLTSEEVKEIEETGSEVHHRVFVRTSRSDSRLVTNLNCYVHR</sequence>
<organism evidence="2 3">
    <name type="scientific">Somion occarium</name>
    <dbReference type="NCBI Taxonomy" id="3059160"/>
    <lineage>
        <taxon>Eukaryota</taxon>
        <taxon>Fungi</taxon>
        <taxon>Dikarya</taxon>
        <taxon>Basidiomycota</taxon>
        <taxon>Agaricomycotina</taxon>
        <taxon>Agaricomycetes</taxon>
        <taxon>Polyporales</taxon>
        <taxon>Cerrenaceae</taxon>
        <taxon>Somion</taxon>
    </lineage>
</organism>
<protein>
    <recommendedName>
        <fullName evidence="1">NADP-dependent oxidoreductase domain-containing protein</fullName>
    </recommendedName>
</protein>
<evidence type="ECO:0000313" key="3">
    <source>
        <dbReference type="Proteomes" id="UP001497453"/>
    </source>
</evidence>
<dbReference type="InterPro" id="IPR036812">
    <property type="entry name" value="NAD(P)_OxRdtase_dom_sf"/>
</dbReference>
<dbReference type="InterPro" id="IPR018170">
    <property type="entry name" value="Aldo/ket_reductase_CS"/>
</dbReference>
<dbReference type="InterPro" id="IPR044494">
    <property type="entry name" value="AKR3C2/3"/>
</dbReference>
<evidence type="ECO:0000313" key="2">
    <source>
        <dbReference type="EMBL" id="CAL1704617.1"/>
    </source>
</evidence>
<dbReference type="SUPFAM" id="SSF51430">
    <property type="entry name" value="NAD(P)-linked oxidoreductase"/>
    <property type="match status" value="1"/>
</dbReference>
<proteinExistence type="predicted"/>
<gene>
    <name evidence="2" type="ORF">GFSPODELE1_LOCUS5072</name>
</gene>
<dbReference type="EMBL" id="OZ037946">
    <property type="protein sequence ID" value="CAL1704617.1"/>
    <property type="molecule type" value="Genomic_DNA"/>
</dbReference>
<dbReference type="CDD" id="cd19120">
    <property type="entry name" value="AKR_AKR3C2-3"/>
    <property type="match status" value="1"/>
</dbReference>
<feature type="domain" description="NADP-dependent oxidoreductase" evidence="1">
    <location>
        <begin position="22"/>
        <end position="270"/>
    </location>
</feature>
<accession>A0ABP1DBY2</accession>
<dbReference type="PROSITE" id="PS00062">
    <property type="entry name" value="ALDOKETO_REDUCTASE_2"/>
    <property type="match status" value="1"/>
</dbReference>
<dbReference type="PANTHER" id="PTHR11732">
    <property type="entry name" value="ALDO/KETO REDUCTASE"/>
    <property type="match status" value="1"/>
</dbReference>
<dbReference type="Pfam" id="PF00248">
    <property type="entry name" value="Aldo_ket_red"/>
    <property type="match status" value="1"/>
</dbReference>
<name>A0ABP1DBY2_9APHY</name>
<reference evidence="3" key="1">
    <citation type="submission" date="2024-04" db="EMBL/GenBank/DDBJ databases">
        <authorList>
            <person name="Shaw F."/>
            <person name="Minotto A."/>
        </authorList>
    </citation>
    <scope>NUCLEOTIDE SEQUENCE [LARGE SCALE GENOMIC DNA]</scope>
</reference>
<dbReference type="Gene3D" id="3.20.20.100">
    <property type="entry name" value="NADP-dependent oxidoreductase domain"/>
    <property type="match status" value="1"/>
</dbReference>
<evidence type="ECO:0000259" key="1">
    <source>
        <dbReference type="Pfam" id="PF00248"/>
    </source>
</evidence>